<gene>
    <name evidence="2" type="ORF">A2617_03360</name>
</gene>
<dbReference type="Pfam" id="PF04029">
    <property type="entry name" value="2-ph_phosp"/>
    <property type="match status" value="1"/>
</dbReference>
<dbReference type="Gene3D" id="3.90.1560.10">
    <property type="entry name" value="ComB-like"/>
    <property type="match status" value="1"/>
</dbReference>
<reference evidence="2 3" key="1">
    <citation type="journal article" date="2016" name="Nat. Commun.">
        <title>Thousands of microbial genomes shed light on interconnected biogeochemical processes in an aquifer system.</title>
        <authorList>
            <person name="Anantharaman K."/>
            <person name="Brown C.T."/>
            <person name="Hug L.A."/>
            <person name="Sharon I."/>
            <person name="Castelle C.J."/>
            <person name="Probst A.J."/>
            <person name="Thomas B.C."/>
            <person name="Singh A."/>
            <person name="Wilkins M.J."/>
            <person name="Karaoz U."/>
            <person name="Brodie E.L."/>
            <person name="Williams K.H."/>
            <person name="Hubbard S.S."/>
            <person name="Banfield J.F."/>
        </authorList>
    </citation>
    <scope>NUCLEOTIDE SEQUENCE [LARGE SCALE GENOMIC DNA]</scope>
</reference>
<evidence type="ECO:0000313" key="2">
    <source>
        <dbReference type="EMBL" id="OGE70563.1"/>
    </source>
</evidence>
<dbReference type="GO" id="GO:0000287">
    <property type="term" value="F:magnesium ion binding"/>
    <property type="evidence" value="ECO:0007669"/>
    <property type="project" value="InterPro"/>
</dbReference>
<dbReference type="EMBL" id="MFEC01000041">
    <property type="protein sequence ID" value="OGE70563.1"/>
    <property type="molecule type" value="Genomic_DNA"/>
</dbReference>
<dbReference type="InterPro" id="IPR005238">
    <property type="entry name" value="ComB-like"/>
</dbReference>
<sequence>MQYPDALLAGESLSMDPERFSASNHISSINKIEAGGKDILWMSINGSRVFEKMCGHTDRLVLAGAFNNFGALVNFLAQSQKDVLIVMAGDRGQEVLEDKICGEMIEKKLSGLPVDWEDSRQALTKELMKYASDQSEIKDDLPLLLDLNRYNIVPKCFKNKDGFLEVKDILETQ</sequence>
<comment type="caution">
    <text evidence="2">The sequence shown here is derived from an EMBL/GenBank/DDBJ whole genome shotgun (WGS) entry which is preliminary data.</text>
</comment>
<name>A0A1F5MZ16_9BACT</name>
<dbReference type="GO" id="GO:0050532">
    <property type="term" value="F:2-phosphosulfolactate phosphatase activity"/>
    <property type="evidence" value="ECO:0007669"/>
    <property type="project" value="InterPro"/>
</dbReference>
<accession>A0A1F5MZ16</accession>
<dbReference type="AlphaFoldDB" id="A0A1F5MZ16"/>
<dbReference type="Proteomes" id="UP000177135">
    <property type="component" value="Unassembled WGS sequence"/>
</dbReference>
<organism evidence="2 3">
    <name type="scientific">Candidatus Daviesbacteria bacterium RIFOXYD1_FULL_41_10</name>
    <dbReference type="NCBI Taxonomy" id="1797801"/>
    <lineage>
        <taxon>Bacteria</taxon>
        <taxon>Candidatus Daviesiibacteriota</taxon>
    </lineage>
</organism>
<dbReference type="SUPFAM" id="SSF142823">
    <property type="entry name" value="ComB-like"/>
    <property type="match status" value="1"/>
</dbReference>
<protein>
    <recommendedName>
        <fullName evidence="1">Probable 2-phosphosulfolactate phosphatase</fullName>
    </recommendedName>
</protein>
<evidence type="ECO:0000313" key="3">
    <source>
        <dbReference type="Proteomes" id="UP000177135"/>
    </source>
</evidence>
<proteinExistence type="predicted"/>
<evidence type="ECO:0000256" key="1">
    <source>
        <dbReference type="ARBA" id="ARBA00021948"/>
    </source>
</evidence>
<dbReference type="InterPro" id="IPR036702">
    <property type="entry name" value="ComB-like_sf"/>
</dbReference>